<accession>A0A1H3ZND2</accession>
<dbReference type="Gene3D" id="3.30.460.10">
    <property type="entry name" value="Beta Polymerase, domain 2"/>
    <property type="match status" value="1"/>
</dbReference>
<dbReference type="Pfam" id="PF01909">
    <property type="entry name" value="NTP_transf_2"/>
    <property type="match status" value="1"/>
</dbReference>
<keyword evidence="2" id="KW-0808">Transferase</keyword>
<evidence type="ECO:0000313" key="2">
    <source>
        <dbReference type="EMBL" id="SEA25165.1"/>
    </source>
</evidence>
<dbReference type="AlphaFoldDB" id="A0A1H3ZND2"/>
<feature type="domain" description="Polymerase nucleotidyl transferase" evidence="1">
    <location>
        <begin position="27"/>
        <end position="51"/>
    </location>
</feature>
<dbReference type="STRING" id="571932.SAMN05421743_103304"/>
<evidence type="ECO:0000313" key="3">
    <source>
        <dbReference type="Proteomes" id="UP000198584"/>
    </source>
</evidence>
<organism evidence="2 3">
    <name type="scientific">Thalassobacillus cyri</name>
    <dbReference type="NCBI Taxonomy" id="571932"/>
    <lineage>
        <taxon>Bacteria</taxon>
        <taxon>Bacillati</taxon>
        <taxon>Bacillota</taxon>
        <taxon>Bacilli</taxon>
        <taxon>Bacillales</taxon>
        <taxon>Bacillaceae</taxon>
        <taxon>Thalassobacillus</taxon>
    </lineage>
</organism>
<proteinExistence type="predicted"/>
<gene>
    <name evidence="2" type="ORF">SAMN05421743_103304</name>
</gene>
<protein>
    <submittedName>
        <fullName evidence="2">Nucleotidyltransferase domain-containing protein</fullName>
    </submittedName>
</protein>
<evidence type="ECO:0000259" key="1">
    <source>
        <dbReference type="Pfam" id="PF01909"/>
    </source>
</evidence>
<name>A0A1H3ZND2_9BACI</name>
<dbReference type="SUPFAM" id="SSF81301">
    <property type="entry name" value="Nucleotidyltransferase"/>
    <property type="match status" value="1"/>
</dbReference>
<keyword evidence="3" id="KW-1185">Reference proteome</keyword>
<dbReference type="InterPro" id="IPR043519">
    <property type="entry name" value="NT_sf"/>
</dbReference>
<dbReference type="EMBL" id="FNQR01000003">
    <property type="protein sequence ID" value="SEA25165.1"/>
    <property type="molecule type" value="Genomic_DNA"/>
</dbReference>
<dbReference type="RefSeq" id="WP_093043274.1">
    <property type="nucleotide sequence ID" value="NZ_FNQR01000003.1"/>
</dbReference>
<dbReference type="CDD" id="cd05403">
    <property type="entry name" value="NT_KNTase_like"/>
    <property type="match status" value="1"/>
</dbReference>
<dbReference type="Proteomes" id="UP000198584">
    <property type="component" value="Unassembled WGS sequence"/>
</dbReference>
<dbReference type="OrthoDB" id="43980at2"/>
<sequence>MKPYEKLDPVNAAYKFLDKYYPGCQCAILAGSVVRGEATETSDLDIVIFDRTLPSSYRESLIEFNWRIEVFVHNLTSYRQYFESDCERARPSLPQMVVEGIVLKDDGIIVSIKQEARTLLEKGPEEWPAKTIEMKRYFITDILEDLIGSSQREEELFIANTLAELVSDFVLRTNRRWLGTSKWTVRALKSYDERFAKEFVEVFDVFYKTGDKSKIIFLVDKILEPYGGRLFEGFSLGKDG</sequence>
<reference evidence="3" key="1">
    <citation type="submission" date="2016-10" db="EMBL/GenBank/DDBJ databases">
        <authorList>
            <person name="Varghese N."/>
            <person name="Submissions S."/>
        </authorList>
    </citation>
    <scope>NUCLEOTIDE SEQUENCE [LARGE SCALE GENOMIC DNA]</scope>
    <source>
        <strain evidence="3">CCM7597</strain>
    </source>
</reference>
<dbReference type="InterPro" id="IPR002934">
    <property type="entry name" value="Polymerase_NTP_transf_dom"/>
</dbReference>
<dbReference type="GO" id="GO:0016779">
    <property type="term" value="F:nucleotidyltransferase activity"/>
    <property type="evidence" value="ECO:0007669"/>
    <property type="project" value="InterPro"/>
</dbReference>